<name>A0A2W1BGW0_HELAM</name>
<dbReference type="Proteomes" id="UP000249218">
    <property type="component" value="Unassembled WGS sequence"/>
</dbReference>
<evidence type="ECO:0000313" key="2">
    <source>
        <dbReference type="Proteomes" id="UP000249218"/>
    </source>
</evidence>
<accession>A0A2W1BGW0</accession>
<organism evidence="1 2">
    <name type="scientific">Helicoverpa armigera</name>
    <name type="common">Cotton bollworm</name>
    <name type="synonym">Heliothis armigera</name>
    <dbReference type="NCBI Taxonomy" id="29058"/>
    <lineage>
        <taxon>Eukaryota</taxon>
        <taxon>Metazoa</taxon>
        <taxon>Ecdysozoa</taxon>
        <taxon>Arthropoda</taxon>
        <taxon>Hexapoda</taxon>
        <taxon>Insecta</taxon>
        <taxon>Pterygota</taxon>
        <taxon>Neoptera</taxon>
        <taxon>Endopterygota</taxon>
        <taxon>Lepidoptera</taxon>
        <taxon>Glossata</taxon>
        <taxon>Ditrysia</taxon>
        <taxon>Noctuoidea</taxon>
        <taxon>Noctuidae</taxon>
        <taxon>Heliothinae</taxon>
        <taxon>Helicoverpa</taxon>
    </lineage>
</organism>
<protein>
    <submittedName>
        <fullName evidence="1">Uncharacterized protein</fullName>
    </submittedName>
</protein>
<keyword evidence="2" id="KW-1185">Reference proteome</keyword>
<dbReference type="AlphaFoldDB" id="A0A2W1BGW0"/>
<evidence type="ECO:0000313" key="1">
    <source>
        <dbReference type="EMBL" id="PZC73501.1"/>
    </source>
</evidence>
<gene>
    <name evidence="1" type="primary">HaOG209481</name>
    <name evidence="1" type="ORF">B5X24_HaOG209481</name>
</gene>
<sequence length="71" mass="7856">MLLSLIVVFFNYIERSIKLHRTSTAEHRPPLRSPQIPVGGDLHPASTATDIRSSVQLVGGRPTLRLLVRGL</sequence>
<proteinExistence type="predicted"/>
<dbReference type="EMBL" id="KZ150102">
    <property type="protein sequence ID" value="PZC73501.1"/>
    <property type="molecule type" value="Genomic_DNA"/>
</dbReference>
<reference evidence="1 2" key="1">
    <citation type="journal article" date="2017" name="BMC Biol.">
        <title>Genomic innovations, transcriptional plasticity and gene loss underlying the evolution and divergence of two highly polyphagous and invasive Helicoverpa pest species.</title>
        <authorList>
            <person name="Pearce S.L."/>
            <person name="Clarke D.F."/>
            <person name="East P.D."/>
            <person name="Elfekih S."/>
            <person name="Gordon K.H."/>
            <person name="Jermiin L.S."/>
            <person name="McGaughran A."/>
            <person name="Oakeshott J.G."/>
            <person name="Papanikolaou A."/>
            <person name="Perera O.P."/>
            <person name="Rane R.V."/>
            <person name="Richards S."/>
            <person name="Tay W.T."/>
            <person name="Walsh T.K."/>
            <person name="Anderson A."/>
            <person name="Anderson C.J."/>
            <person name="Asgari S."/>
            <person name="Board P.G."/>
            <person name="Bretschneider A."/>
            <person name="Campbell P.M."/>
            <person name="Chertemps T."/>
            <person name="Christeller J.T."/>
            <person name="Coppin C.W."/>
            <person name="Downes S.J."/>
            <person name="Duan G."/>
            <person name="Farnsworth C.A."/>
            <person name="Good R.T."/>
            <person name="Han L.B."/>
            <person name="Han Y.C."/>
            <person name="Hatje K."/>
            <person name="Horne I."/>
            <person name="Huang Y.P."/>
            <person name="Hughes D.S."/>
            <person name="Jacquin-Joly E."/>
            <person name="James W."/>
            <person name="Jhangiani S."/>
            <person name="Kollmar M."/>
            <person name="Kuwar S.S."/>
            <person name="Li S."/>
            <person name="Liu N.Y."/>
            <person name="Maibeche M.T."/>
            <person name="Miller J.R."/>
            <person name="Montagne N."/>
            <person name="Perry T."/>
            <person name="Qu J."/>
            <person name="Song S.V."/>
            <person name="Sutton G.G."/>
            <person name="Vogel H."/>
            <person name="Walenz B.P."/>
            <person name="Xu W."/>
            <person name="Zhang H.J."/>
            <person name="Zou Z."/>
            <person name="Batterham P."/>
            <person name="Edwards O.R."/>
            <person name="Feyereisen R."/>
            <person name="Gibbs R.A."/>
            <person name="Heckel D.G."/>
            <person name="McGrath A."/>
            <person name="Robin C."/>
            <person name="Scherer S.E."/>
            <person name="Worley K.C."/>
            <person name="Wu Y.D."/>
        </authorList>
    </citation>
    <scope>NUCLEOTIDE SEQUENCE [LARGE SCALE GENOMIC DNA]</scope>
    <source>
        <strain evidence="1">Harm_GR_Male_#8</strain>
        <tissue evidence="1">Whole organism</tissue>
    </source>
</reference>